<evidence type="ECO:0000256" key="3">
    <source>
        <dbReference type="SAM" id="MobiDB-lite"/>
    </source>
</evidence>
<dbReference type="SUPFAM" id="SSF53901">
    <property type="entry name" value="Thiolase-like"/>
    <property type="match status" value="2"/>
</dbReference>
<sequence length="986" mass="112862">MSMTASKAAELMRRAGADLPAPKGVQSTAIVPAGGDEDEEWAEGDGEWDYEEGGEISYDDEVELVDESGNYLQQIRPQMGGRNRMRNVGLHTIEIYYPQFYFKQTEMEEFDARPDRYGPSVIGKYTKGIGMIEARYPTDDEDPVSFSMTVTHRLIERMEKENFNETYRYMPDGNRLPCWNSVGRLDIGSESLIDRSKSMKAYVMDLFERYGSGEGNIEGVDMYNACYGGQAAGLCAQNWVESDRWDGRYAIAIATDISDAPFEVIFSVGAACTAALYYPDAPLPHHSHRASCILHRFDFFKPVGWFHMGPVVDGKYSIDAYMNCVDACYQTLKHKMNGRPLLTITDYNVFHTGGGYHVVKKAFERCIRAEDPKTKADVREKYVQEKLLPSVNLLKIIGPCHTVSSFLNISSVVMTQWDEALGKILLVFTYGSGCASSMYQLRFDDIAWFDPLAVWKVKQFYRNAINVQPDLRMHQVYIDTWMKFDYRPHGRISFGFGYDTYELDVYYLLEIDPWGRRFYHRGGMRTGPMNRKVMNATALNYDKVENRHTREHFGQLPPNGEAWEKQENKEEKAARSLEDTWREIEQEMTFEPDVQVDGQPAVVAEKVAHGRKVVVREIGAADDDDDEEGAETSYQIVGTWTALKEAEDMKKSEDKFIYEVSLGVNGWEQFYLLRNNNWSKKIYPAVHKSWKDMPCVGPHKGRERPMCWQLSGRPSWDLPGDDEAPVGSRFCITFTPGKVKRLTWEKLEEEPAKVSDDASTYQILGSWSCFDPQEMLADSGRPGVYTAEVQCNRLGLKFHFLRNLDVCQNLAPLVEESQFGSLYSAVAPIGQQSAGRLWQIDAQEGEIYRIELHRDVDDPSDLRIKWEKIRQEPSKAVEDRYFLVGSFNRWGYSFEPYELRSNGDAFEAEVTVASVPLKFQIIENMLEDQRLYPDDKDCSSEEHRVCGPEMQIREWCWSPSGLSAGDSLTISLQLQPEKKVSWRKAE</sequence>
<feature type="domain" description="Hydroxymethylglutaryl-coenzyme A synthase C-terminal" evidence="5">
    <location>
        <begin position="288"/>
        <end position="365"/>
    </location>
</feature>
<evidence type="ECO:0000259" key="4">
    <source>
        <dbReference type="Pfam" id="PF01154"/>
    </source>
</evidence>
<dbReference type="Gene3D" id="3.40.47.10">
    <property type="match status" value="1"/>
</dbReference>
<reference evidence="6 7" key="1">
    <citation type="submission" date="2024-02" db="EMBL/GenBank/DDBJ databases">
        <authorList>
            <person name="Chen Y."/>
            <person name="Shah S."/>
            <person name="Dougan E. K."/>
            <person name="Thang M."/>
            <person name="Chan C."/>
        </authorList>
    </citation>
    <scope>NUCLEOTIDE SEQUENCE [LARGE SCALE GENOMIC DNA]</scope>
</reference>
<protein>
    <recommendedName>
        <fullName evidence="8">Hydroxymethylglutaryl-CoA synthase</fullName>
    </recommendedName>
</protein>
<dbReference type="Pfam" id="PF08540">
    <property type="entry name" value="HMG_CoA_synt_C"/>
    <property type="match status" value="2"/>
</dbReference>
<feature type="region of interest" description="Disordered" evidence="3">
    <location>
        <begin position="14"/>
        <end position="43"/>
    </location>
</feature>
<dbReference type="PANTHER" id="PTHR43323:SF2">
    <property type="entry name" value="HYDROXYMETHYLGLUTARYL-COA SYNTHASE"/>
    <property type="match status" value="1"/>
</dbReference>
<proteinExistence type="inferred from homology"/>
<feature type="domain" description="Hydroxymethylglutaryl-coenzyme A synthase N-terminal" evidence="4">
    <location>
        <begin position="86"/>
        <end position="282"/>
    </location>
</feature>
<feature type="domain" description="Hydroxymethylglutaryl-coenzyme A synthase C-terminal" evidence="5">
    <location>
        <begin position="374"/>
        <end position="520"/>
    </location>
</feature>
<evidence type="ECO:0000259" key="5">
    <source>
        <dbReference type="Pfam" id="PF08540"/>
    </source>
</evidence>
<comment type="caution">
    <text evidence="6">The sequence shown here is derived from an EMBL/GenBank/DDBJ whole genome shotgun (WGS) entry which is preliminary data.</text>
</comment>
<evidence type="ECO:0000313" key="7">
    <source>
        <dbReference type="Proteomes" id="UP001642484"/>
    </source>
</evidence>
<name>A0ABP0PMQ9_9DINO</name>
<comment type="similarity">
    <text evidence="1">Belongs to the thiolase-like superfamily. HMG-CoA synthase family.</text>
</comment>
<dbReference type="PANTHER" id="PTHR43323">
    <property type="entry name" value="3-HYDROXY-3-METHYLGLUTARYL COENZYME A SYNTHASE"/>
    <property type="match status" value="1"/>
</dbReference>
<dbReference type="Proteomes" id="UP001642484">
    <property type="component" value="Unassembled WGS sequence"/>
</dbReference>
<evidence type="ECO:0000313" key="6">
    <source>
        <dbReference type="EMBL" id="CAK9076472.1"/>
    </source>
</evidence>
<accession>A0ABP0PMQ9</accession>
<dbReference type="Pfam" id="PF01154">
    <property type="entry name" value="HMG_CoA_synt_N"/>
    <property type="match status" value="1"/>
</dbReference>
<keyword evidence="2" id="KW-0808">Transferase</keyword>
<dbReference type="InterPro" id="IPR016039">
    <property type="entry name" value="Thiolase-like"/>
</dbReference>
<keyword evidence="7" id="KW-1185">Reference proteome</keyword>
<gene>
    <name evidence="6" type="ORF">CCMP2556_LOCUS37677</name>
</gene>
<evidence type="ECO:0000256" key="2">
    <source>
        <dbReference type="ARBA" id="ARBA00022679"/>
    </source>
</evidence>
<evidence type="ECO:0008006" key="8">
    <source>
        <dbReference type="Google" id="ProtNLM"/>
    </source>
</evidence>
<dbReference type="EMBL" id="CAXAMN010023284">
    <property type="protein sequence ID" value="CAK9076472.1"/>
    <property type="molecule type" value="Genomic_DNA"/>
</dbReference>
<dbReference type="InterPro" id="IPR013528">
    <property type="entry name" value="HMG_CoA_synth_N"/>
</dbReference>
<organism evidence="6 7">
    <name type="scientific">Durusdinium trenchii</name>
    <dbReference type="NCBI Taxonomy" id="1381693"/>
    <lineage>
        <taxon>Eukaryota</taxon>
        <taxon>Sar</taxon>
        <taxon>Alveolata</taxon>
        <taxon>Dinophyceae</taxon>
        <taxon>Suessiales</taxon>
        <taxon>Symbiodiniaceae</taxon>
        <taxon>Durusdinium</taxon>
    </lineage>
</organism>
<evidence type="ECO:0000256" key="1">
    <source>
        <dbReference type="ARBA" id="ARBA00007061"/>
    </source>
</evidence>
<dbReference type="CDD" id="cd00827">
    <property type="entry name" value="init_cond_enzymes"/>
    <property type="match status" value="1"/>
</dbReference>
<dbReference type="InterPro" id="IPR013746">
    <property type="entry name" value="HMG_CoA_synt_C_dom"/>
</dbReference>